<accession>A0ABW3GWH2</accession>
<organism evidence="1 2">
    <name type="scientific">Savagea faecisuis</name>
    <dbReference type="NCBI Taxonomy" id="1274803"/>
    <lineage>
        <taxon>Bacteria</taxon>
        <taxon>Bacillati</taxon>
        <taxon>Bacillota</taxon>
        <taxon>Bacilli</taxon>
        <taxon>Bacillales</taxon>
        <taxon>Caryophanaceae</taxon>
        <taxon>Savagea</taxon>
    </lineage>
</organism>
<dbReference type="RefSeq" id="WP_381010285.1">
    <property type="nucleotide sequence ID" value="NZ_JBHTJF010000021.1"/>
</dbReference>
<sequence>MNIHPFRLFVIVGFIFILSACQNQQLNFDYYIKDLQDDIIYEIVDETSIQPFQNQFQNGSLLQDTAVQKMEYEFHFHKESISFYIEEPYIIFERADELLINELTVPLEPILEDAILYEP</sequence>
<comment type="caution">
    <text evidence="1">The sequence shown here is derived from an EMBL/GenBank/DDBJ whole genome shotgun (WGS) entry which is preliminary data.</text>
</comment>
<evidence type="ECO:0000313" key="1">
    <source>
        <dbReference type="EMBL" id="MFD0943052.1"/>
    </source>
</evidence>
<dbReference type="PROSITE" id="PS51257">
    <property type="entry name" value="PROKAR_LIPOPROTEIN"/>
    <property type="match status" value="1"/>
</dbReference>
<proteinExistence type="predicted"/>
<dbReference type="EMBL" id="JBHTJF010000021">
    <property type="protein sequence ID" value="MFD0943052.1"/>
    <property type="molecule type" value="Genomic_DNA"/>
</dbReference>
<evidence type="ECO:0000313" key="2">
    <source>
        <dbReference type="Proteomes" id="UP001596976"/>
    </source>
</evidence>
<keyword evidence="2" id="KW-1185">Reference proteome</keyword>
<reference evidence="2" key="1">
    <citation type="journal article" date="2019" name="Int. J. Syst. Evol. Microbiol.">
        <title>The Global Catalogue of Microorganisms (GCM) 10K type strain sequencing project: providing services to taxonomists for standard genome sequencing and annotation.</title>
        <authorList>
            <consortium name="The Broad Institute Genomics Platform"/>
            <consortium name="The Broad Institute Genome Sequencing Center for Infectious Disease"/>
            <person name="Wu L."/>
            <person name="Ma J."/>
        </authorList>
    </citation>
    <scope>NUCLEOTIDE SEQUENCE [LARGE SCALE GENOMIC DNA]</scope>
    <source>
        <strain evidence="2">CCUG 63563</strain>
    </source>
</reference>
<name>A0ABW3GWH2_9BACL</name>
<gene>
    <name evidence="1" type="ORF">ACFQ0V_04630</name>
</gene>
<dbReference type="Proteomes" id="UP001596976">
    <property type="component" value="Unassembled WGS sequence"/>
</dbReference>
<protein>
    <submittedName>
        <fullName evidence="1">Uncharacterized protein</fullName>
    </submittedName>
</protein>